<sequence length="226" mass="25206">MCNTLLVQSSTLLSLLSDGRRVVGLNLLPVRQMTTKGLNVVFTSKGCDIYQDEKFNITDQVKAHADCSDGLYKLEANGCKYLANAVYIDQEELWHKRLAHLNRRSMALLKNKMATGIEYNGERNPCVPCINGKHTRTPFNKSKKGTCASKVLELIHSDLCGPVGESHSGARYLLTFIGDFTRKTFGYYVIVVAMSLFTNEEMVIIAIALDEDEEDQCKVKKAQMGS</sequence>
<keyword evidence="8" id="KW-0808">Transferase</keyword>
<dbReference type="GO" id="GO:0004519">
    <property type="term" value="F:endonuclease activity"/>
    <property type="evidence" value="ECO:0007669"/>
    <property type="project" value="UniProtKB-KW"/>
</dbReference>
<keyword evidence="2" id="KW-0479">Metal-binding</keyword>
<evidence type="ECO:0000256" key="4">
    <source>
        <dbReference type="ARBA" id="ARBA00022801"/>
    </source>
</evidence>
<comment type="caution">
    <text evidence="11">The sequence shown here is derived from an EMBL/GenBank/DDBJ whole genome shotgun (WGS) entry which is preliminary data.</text>
</comment>
<keyword evidence="5" id="KW-0460">Magnesium</keyword>
<evidence type="ECO:0000256" key="1">
    <source>
        <dbReference type="ARBA" id="ARBA00022722"/>
    </source>
</evidence>
<dbReference type="GO" id="GO:0003887">
    <property type="term" value="F:DNA-directed DNA polymerase activity"/>
    <property type="evidence" value="ECO:0007669"/>
    <property type="project" value="UniProtKB-KW"/>
</dbReference>
<gene>
    <name evidence="11" type="ORF">ILUMI_00956</name>
</gene>
<dbReference type="InterPro" id="IPR036397">
    <property type="entry name" value="RNaseH_sf"/>
</dbReference>
<keyword evidence="12" id="KW-1185">Reference proteome</keyword>
<protein>
    <recommendedName>
        <fullName evidence="10">GAG-pre-integrase domain-containing protein</fullName>
    </recommendedName>
</protein>
<keyword evidence="8" id="KW-0548">Nucleotidyltransferase</keyword>
<feature type="domain" description="GAG-pre-integrase" evidence="10">
    <location>
        <begin position="70"/>
        <end position="134"/>
    </location>
</feature>
<evidence type="ECO:0000256" key="9">
    <source>
        <dbReference type="ARBA" id="ARBA00023172"/>
    </source>
</evidence>
<dbReference type="GO" id="GO:0003964">
    <property type="term" value="F:RNA-directed DNA polymerase activity"/>
    <property type="evidence" value="ECO:0007669"/>
    <property type="project" value="UniProtKB-KW"/>
</dbReference>
<keyword evidence="9" id="KW-0233">DNA recombination</keyword>
<dbReference type="PANTHER" id="PTHR42648:SF11">
    <property type="entry name" value="TRANSPOSON TY4-P GAG-POL POLYPROTEIN"/>
    <property type="match status" value="1"/>
</dbReference>
<dbReference type="GO" id="GO:0006310">
    <property type="term" value="P:DNA recombination"/>
    <property type="evidence" value="ECO:0007669"/>
    <property type="project" value="UniProtKB-KW"/>
</dbReference>
<dbReference type="GO" id="GO:0015074">
    <property type="term" value="P:DNA integration"/>
    <property type="evidence" value="ECO:0007669"/>
    <property type="project" value="UniProtKB-KW"/>
</dbReference>
<keyword evidence="7" id="KW-0695">RNA-directed DNA polymerase</keyword>
<dbReference type="PANTHER" id="PTHR42648">
    <property type="entry name" value="TRANSPOSASE, PUTATIVE-RELATED"/>
    <property type="match status" value="1"/>
</dbReference>
<dbReference type="Pfam" id="PF13976">
    <property type="entry name" value="gag_pre-integrs"/>
    <property type="match status" value="1"/>
</dbReference>
<keyword evidence="4" id="KW-0378">Hydrolase</keyword>
<reference evidence="11" key="1">
    <citation type="submission" date="2019-08" db="EMBL/GenBank/DDBJ databases">
        <title>The genome of the North American firefly Photinus pyralis.</title>
        <authorList>
            <consortium name="Photinus pyralis genome working group"/>
            <person name="Fallon T.R."/>
            <person name="Sander Lower S.E."/>
            <person name="Weng J.-K."/>
        </authorList>
    </citation>
    <scope>NUCLEOTIDE SEQUENCE</scope>
    <source>
        <strain evidence="11">TRF0915ILg1</strain>
        <tissue evidence="11">Whole body</tissue>
    </source>
</reference>
<evidence type="ECO:0000256" key="2">
    <source>
        <dbReference type="ARBA" id="ARBA00022723"/>
    </source>
</evidence>
<dbReference type="InterPro" id="IPR025724">
    <property type="entry name" value="GAG-pre-integrase_dom"/>
</dbReference>
<evidence type="ECO:0000256" key="6">
    <source>
        <dbReference type="ARBA" id="ARBA00022908"/>
    </source>
</evidence>
<organism evidence="11 12">
    <name type="scientific">Ignelater luminosus</name>
    <name type="common">Cucubano</name>
    <name type="synonym">Pyrophorus luminosus</name>
    <dbReference type="NCBI Taxonomy" id="2038154"/>
    <lineage>
        <taxon>Eukaryota</taxon>
        <taxon>Metazoa</taxon>
        <taxon>Ecdysozoa</taxon>
        <taxon>Arthropoda</taxon>
        <taxon>Hexapoda</taxon>
        <taxon>Insecta</taxon>
        <taxon>Pterygota</taxon>
        <taxon>Neoptera</taxon>
        <taxon>Endopterygota</taxon>
        <taxon>Coleoptera</taxon>
        <taxon>Polyphaga</taxon>
        <taxon>Elateriformia</taxon>
        <taxon>Elateroidea</taxon>
        <taxon>Elateridae</taxon>
        <taxon>Agrypninae</taxon>
        <taxon>Pyrophorini</taxon>
        <taxon>Ignelater</taxon>
    </lineage>
</organism>
<dbReference type="OrthoDB" id="6781615at2759"/>
<keyword evidence="6" id="KW-0229">DNA integration</keyword>
<dbReference type="EMBL" id="VTPC01000584">
    <property type="protein sequence ID" value="KAF2905232.1"/>
    <property type="molecule type" value="Genomic_DNA"/>
</dbReference>
<dbReference type="GO" id="GO:0016787">
    <property type="term" value="F:hydrolase activity"/>
    <property type="evidence" value="ECO:0007669"/>
    <property type="project" value="UniProtKB-KW"/>
</dbReference>
<evidence type="ECO:0000256" key="8">
    <source>
        <dbReference type="ARBA" id="ARBA00022932"/>
    </source>
</evidence>
<evidence type="ECO:0000256" key="3">
    <source>
        <dbReference type="ARBA" id="ARBA00022759"/>
    </source>
</evidence>
<proteinExistence type="predicted"/>
<dbReference type="Gene3D" id="3.30.420.10">
    <property type="entry name" value="Ribonuclease H-like superfamily/Ribonuclease H"/>
    <property type="match status" value="1"/>
</dbReference>
<keyword evidence="8" id="KW-0239">DNA-directed DNA polymerase</keyword>
<dbReference type="AlphaFoldDB" id="A0A8K0GKR1"/>
<keyword evidence="1" id="KW-0540">Nuclease</keyword>
<evidence type="ECO:0000313" key="12">
    <source>
        <dbReference type="Proteomes" id="UP000801492"/>
    </source>
</evidence>
<dbReference type="GO" id="GO:0003676">
    <property type="term" value="F:nucleic acid binding"/>
    <property type="evidence" value="ECO:0007669"/>
    <property type="project" value="InterPro"/>
</dbReference>
<evidence type="ECO:0000259" key="10">
    <source>
        <dbReference type="Pfam" id="PF13976"/>
    </source>
</evidence>
<keyword evidence="3" id="KW-0255">Endonuclease</keyword>
<evidence type="ECO:0000313" key="11">
    <source>
        <dbReference type="EMBL" id="KAF2905232.1"/>
    </source>
</evidence>
<name>A0A8K0GKR1_IGNLU</name>
<evidence type="ECO:0000256" key="7">
    <source>
        <dbReference type="ARBA" id="ARBA00022918"/>
    </source>
</evidence>
<accession>A0A8K0GKR1</accession>
<dbReference type="GO" id="GO:0046872">
    <property type="term" value="F:metal ion binding"/>
    <property type="evidence" value="ECO:0007669"/>
    <property type="project" value="UniProtKB-KW"/>
</dbReference>
<dbReference type="Proteomes" id="UP000801492">
    <property type="component" value="Unassembled WGS sequence"/>
</dbReference>
<dbReference type="InterPro" id="IPR039537">
    <property type="entry name" value="Retrotran_Ty1/copia-like"/>
</dbReference>
<evidence type="ECO:0000256" key="5">
    <source>
        <dbReference type="ARBA" id="ARBA00022842"/>
    </source>
</evidence>